<reference evidence="4" key="1">
    <citation type="submission" date="2013-09" db="EMBL/GenBank/DDBJ databases">
        <title>The Genome Sequence of Anopheles culicifacies species A.</title>
        <authorList>
            <consortium name="The Broad Institute Genomics Platform"/>
            <person name="Neafsey D.E."/>
            <person name="Besansky N."/>
            <person name="Howell P."/>
            <person name="Walton C."/>
            <person name="Young S.K."/>
            <person name="Zeng Q."/>
            <person name="Gargeya S."/>
            <person name="Fitzgerald M."/>
            <person name="Haas B."/>
            <person name="Abouelleil A."/>
            <person name="Allen A.W."/>
            <person name="Alvarado L."/>
            <person name="Arachchi H.M."/>
            <person name="Berlin A.M."/>
            <person name="Chapman S.B."/>
            <person name="Gainer-Dewar J."/>
            <person name="Goldberg J."/>
            <person name="Griggs A."/>
            <person name="Gujja S."/>
            <person name="Hansen M."/>
            <person name="Howarth C."/>
            <person name="Imamovic A."/>
            <person name="Ireland A."/>
            <person name="Larimer J."/>
            <person name="McCowan C."/>
            <person name="Murphy C."/>
            <person name="Pearson M."/>
            <person name="Poon T.W."/>
            <person name="Priest M."/>
            <person name="Roberts A."/>
            <person name="Saif S."/>
            <person name="Shea T."/>
            <person name="Sisk P."/>
            <person name="Sykes S."/>
            <person name="Wortman J."/>
            <person name="Nusbaum C."/>
            <person name="Birren B."/>
        </authorList>
    </citation>
    <scope>NUCLEOTIDE SEQUENCE [LARGE SCALE GENOMIC DNA]</scope>
    <source>
        <strain evidence="4">A-37</strain>
    </source>
</reference>
<accession>A0A182MDJ9</accession>
<feature type="coiled-coil region" evidence="1">
    <location>
        <begin position="102"/>
        <end position="295"/>
    </location>
</feature>
<name>A0A182MDJ9_9DIPT</name>
<dbReference type="EMBL" id="AXCM01000006">
    <property type="status" value="NOT_ANNOTATED_CDS"/>
    <property type="molecule type" value="Genomic_DNA"/>
</dbReference>
<dbReference type="AlphaFoldDB" id="A0A182MDJ9"/>
<feature type="compositionally biased region" description="Basic and acidic residues" evidence="2">
    <location>
        <begin position="467"/>
        <end position="476"/>
    </location>
</feature>
<evidence type="ECO:0000313" key="4">
    <source>
        <dbReference type="Proteomes" id="UP000075883"/>
    </source>
</evidence>
<feature type="coiled-coil region" evidence="1">
    <location>
        <begin position="1"/>
        <end position="78"/>
    </location>
</feature>
<dbReference type="VEuPathDB" id="VectorBase:ACUA015665"/>
<sequence>MEQLKQENEKLYQELHVVKSKLNVAQRSIADLSDELEMQQDRSNRTICEITIENESRLKAKRLLIEKLKAKIEVLSDSINQPIIATPKAPAIGPEKKSSRKSQDWVAEEERYKEDINQLNEKLTAIEKDFTQAQWKISELNAEIKMLTEQLECQKDNLQIKKQEVNELRELLESTQAQNSTLSAELAEIRSDPSNARLKGNSLFAEVADQRKHLMETMKQMQKRYLQLKNEHENCPRQLQEMRNQYQNAERLYVQCMHLIKTAQYDNVRVLSEQNTDLQKHVENAKRRIHYLENQLATNSPEWVNKLITYNREQMNELEVRLRTCQFKQLEAMELHTNAVKETSALRIEAQRLRMIAMKINPLIKIPATDAISFVSDTSKTDCDQSTKQAEGSGEHCAAKYTIWPAPLPPKLGEKLQETKIEPGEALGKTTLSLTEGGKTGGLKLESKVLRKPKDNALAAYDNLGPGKEEYKPVPE</sequence>
<evidence type="ECO:0000313" key="3">
    <source>
        <dbReference type="EnsemblMetazoa" id="ACUA015665-PA"/>
    </source>
</evidence>
<reference evidence="3" key="2">
    <citation type="submission" date="2020-05" db="UniProtKB">
        <authorList>
            <consortium name="EnsemblMetazoa"/>
        </authorList>
    </citation>
    <scope>IDENTIFICATION</scope>
    <source>
        <strain evidence="3">A-37</strain>
    </source>
</reference>
<keyword evidence="4" id="KW-1185">Reference proteome</keyword>
<organism evidence="3 4">
    <name type="scientific">Anopheles culicifacies</name>
    <dbReference type="NCBI Taxonomy" id="139723"/>
    <lineage>
        <taxon>Eukaryota</taxon>
        <taxon>Metazoa</taxon>
        <taxon>Ecdysozoa</taxon>
        <taxon>Arthropoda</taxon>
        <taxon>Hexapoda</taxon>
        <taxon>Insecta</taxon>
        <taxon>Pterygota</taxon>
        <taxon>Neoptera</taxon>
        <taxon>Endopterygota</taxon>
        <taxon>Diptera</taxon>
        <taxon>Nematocera</taxon>
        <taxon>Culicoidea</taxon>
        <taxon>Culicidae</taxon>
        <taxon>Anophelinae</taxon>
        <taxon>Anopheles</taxon>
        <taxon>culicifacies species complex</taxon>
    </lineage>
</organism>
<protein>
    <submittedName>
        <fullName evidence="3">Uncharacterized protein</fullName>
    </submittedName>
</protein>
<evidence type="ECO:0000256" key="1">
    <source>
        <dbReference type="SAM" id="Coils"/>
    </source>
</evidence>
<dbReference type="EnsemblMetazoa" id="ACUA015665-RA">
    <property type="protein sequence ID" value="ACUA015665-PA"/>
    <property type="gene ID" value="ACUA015665"/>
</dbReference>
<keyword evidence="1" id="KW-0175">Coiled coil</keyword>
<dbReference type="Proteomes" id="UP000075883">
    <property type="component" value="Unassembled WGS sequence"/>
</dbReference>
<proteinExistence type="predicted"/>
<evidence type="ECO:0000256" key="2">
    <source>
        <dbReference type="SAM" id="MobiDB-lite"/>
    </source>
</evidence>
<feature type="region of interest" description="Disordered" evidence="2">
    <location>
        <begin position="457"/>
        <end position="476"/>
    </location>
</feature>
<dbReference type="STRING" id="139723.A0A182MDJ9"/>